<feature type="compositionally biased region" description="Polar residues" evidence="1">
    <location>
        <begin position="32"/>
        <end position="47"/>
    </location>
</feature>
<evidence type="ECO:0000256" key="1">
    <source>
        <dbReference type="SAM" id="MobiDB-lite"/>
    </source>
</evidence>
<evidence type="ECO:0000313" key="3">
    <source>
        <dbReference type="WBParaSite" id="Csp11.Scaffold630.g21241.t1"/>
    </source>
</evidence>
<dbReference type="Proteomes" id="UP000095282">
    <property type="component" value="Unplaced"/>
</dbReference>
<sequence>MKESTKHAHLDVLKSDAEKMTIEHNPNMEQLGATSLSFGDSSMSSEVSAVGDEQFGEGKYSHDPSVELESTPGENEAGTEKQSMDIGKIQLVDGLGSCVTDRTTLLFQDSIEDTSSSSDAEIGNPSTSVYCQTIGCCQNSRVFNSAERAYLQGGKFQTRDYRRMFNKYWSRFDYVNGGLRKSKDLSPVYIDSKEPSKRLRTERRMTEVEKKKDQYRREI</sequence>
<dbReference type="WBParaSite" id="Csp11.Scaffold630.g21241.t1">
    <property type="protein sequence ID" value="Csp11.Scaffold630.g21241.t1"/>
    <property type="gene ID" value="Csp11.Scaffold630.g21241"/>
</dbReference>
<proteinExistence type="predicted"/>
<dbReference type="AlphaFoldDB" id="A0A1I7V0Q5"/>
<evidence type="ECO:0000313" key="2">
    <source>
        <dbReference type="Proteomes" id="UP000095282"/>
    </source>
</evidence>
<feature type="region of interest" description="Disordered" evidence="1">
    <location>
        <begin position="196"/>
        <end position="219"/>
    </location>
</feature>
<organism evidence="2 3">
    <name type="scientific">Caenorhabditis tropicalis</name>
    <dbReference type="NCBI Taxonomy" id="1561998"/>
    <lineage>
        <taxon>Eukaryota</taxon>
        <taxon>Metazoa</taxon>
        <taxon>Ecdysozoa</taxon>
        <taxon>Nematoda</taxon>
        <taxon>Chromadorea</taxon>
        <taxon>Rhabditida</taxon>
        <taxon>Rhabditina</taxon>
        <taxon>Rhabditomorpha</taxon>
        <taxon>Rhabditoidea</taxon>
        <taxon>Rhabditidae</taxon>
        <taxon>Peloderinae</taxon>
        <taxon>Caenorhabditis</taxon>
    </lineage>
</organism>
<keyword evidence="2" id="KW-1185">Reference proteome</keyword>
<feature type="region of interest" description="Disordered" evidence="1">
    <location>
        <begin position="1"/>
        <end position="82"/>
    </location>
</feature>
<name>A0A1I7V0Q5_9PELO</name>
<accession>A0A1I7V0Q5</accession>
<reference evidence="3" key="1">
    <citation type="submission" date="2016-11" db="UniProtKB">
        <authorList>
            <consortium name="WormBaseParasite"/>
        </authorList>
    </citation>
    <scope>IDENTIFICATION</scope>
</reference>
<feature type="compositionally biased region" description="Basic and acidic residues" evidence="1">
    <location>
        <begin position="1"/>
        <end position="22"/>
    </location>
</feature>
<protein>
    <submittedName>
        <fullName evidence="3">Uncharacterized protein</fullName>
    </submittedName>
</protein>